<dbReference type="PROSITE" id="PS51151">
    <property type="entry name" value="NAC_AB"/>
    <property type="match status" value="1"/>
</dbReference>
<dbReference type="PANTHER" id="PTHR21713">
    <property type="entry name" value="NASCENT POLYPEPTIDE ASSOCIATED COMPLEX ALPHA SUBUNIT-RELATED"/>
    <property type="match status" value="1"/>
</dbReference>
<dbReference type="AlphaFoldDB" id="A0A1Y1UHL7"/>
<feature type="domain" description="NAC-A/B" evidence="6">
    <location>
        <begin position="22"/>
        <end position="87"/>
    </location>
</feature>
<reference evidence="7 8" key="1">
    <citation type="submission" date="2017-03" db="EMBL/GenBank/DDBJ databases">
        <title>Widespread Adenine N6-methylation of Active Genes in Fungi.</title>
        <authorList>
            <consortium name="DOE Joint Genome Institute"/>
            <person name="Mondo S.J."/>
            <person name="Dannebaum R.O."/>
            <person name="Kuo R.C."/>
            <person name="Louie K.B."/>
            <person name="Bewick A.J."/>
            <person name="Labutti K."/>
            <person name="Haridas S."/>
            <person name="Kuo A."/>
            <person name="Salamov A."/>
            <person name="Ahrendt S.R."/>
            <person name="Lau R."/>
            <person name="Bowen B.P."/>
            <person name="Lipzen A."/>
            <person name="Sullivan W."/>
            <person name="Andreopoulos W.B."/>
            <person name="Clum A."/>
            <person name="Lindquist E."/>
            <person name="Daum C."/>
            <person name="Northen T.R."/>
            <person name="Ramamoorthy G."/>
            <person name="Schmitz R.J."/>
            <person name="Gryganskyi A."/>
            <person name="Culley D."/>
            <person name="Magnuson J."/>
            <person name="James T.Y."/>
            <person name="O'Malley M.A."/>
            <person name="Stajich J.E."/>
            <person name="Spatafora J.W."/>
            <person name="Visel A."/>
            <person name="Grigoriev I.V."/>
        </authorList>
    </citation>
    <scope>NUCLEOTIDE SEQUENCE [LARGE SCALE GENOMIC DNA]</scope>
    <source>
        <strain evidence="7 8">NRRL Y-17943</strain>
    </source>
</reference>
<evidence type="ECO:0000313" key="8">
    <source>
        <dbReference type="Proteomes" id="UP000193218"/>
    </source>
</evidence>
<dbReference type="InterPro" id="IPR044034">
    <property type="entry name" value="NAC-like_UBA"/>
</dbReference>
<evidence type="ECO:0000256" key="4">
    <source>
        <dbReference type="ARBA" id="ARBA00030300"/>
    </source>
</evidence>
<dbReference type="InParanoid" id="A0A1Y1UHL7"/>
<proteinExistence type="inferred from homology"/>
<accession>A0A1Y1UHL7</accession>
<keyword evidence="7" id="KW-0238">DNA-binding</keyword>
<dbReference type="Gene3D" id="2.20.70.30">
    <property type="entry name" value="Nascent polypeptide-associated complex domain"/>
    <property type="match status" value="1"/>
</dbReference>
<keyword evidence="8" id="KW-1185">Reference proteome</keyword>
<dbReference type="GeneID" id="33557277"/>
<dbReference type="Pfam" id="PF19026">
    <property type="entry name" value="UBA_HYPK"/>
    <property type="match status" value="1"/>
</dbReference>
<evidence type="ECO:0000259" key="6">
    <source>
        <dbReference type="PROSITE" id="PS51151"/>
    </source>
</evidence>
<dbReference type="OrthoDB" id="3169036at2759"/>
<dbReference type="FunCoup" id="A0A1Y1UHL7">
    <property type="interactions" value="432"/>
</dbReference>
<dbReference type="GO" id="GO:0005854">
    <property type="term" value="C:nascent polypeptide-associated complex"/>
    <property type="evidence" value="ECO:0007669"/>
    <property type="project" value="InterPro"/>
</dbReference>
<protein>
    <recommendedName>
        <fullName evidence="3">Nascent polypeptide-associated complex subunit alpha</fullName>
    </recommendedName>
    <alternativeName>
        <fullName evidence="4">Alpha-NAC</fullName>
    </alternativeName>
</protein>
<evidence type="ECO:0000256" key="1">
    <source>
        <dbReference type="ARBA" id="ARBA00004496"/>
    </source>
</evidence>
<feature type="compositionally biased region" description="Basic and acidic residues" evidence="5">
    <location>
        <begin position="122"/>
        <end position="148"/>
    </location>
</feature>
<comment type="caution">
    <text evidence="7">The sequence shown here is derived from an EMBL/GenBank/DDBJ whole genome shotgun (WGS) entry which is preliminary data.</text>
</comment>
<dbReference type="EMBL" id="NBSH01000005">
    <property type="protein sequence ID" value="ORX37551.1"/>
    <property type="molecule type" value="Genomic_DNA"/>
</dbReference>
<evidence type="ECO:0000256" key="2">
    <source>
        <dbReference type="ARBA" id="ARBA00009882"/>
    </source>
</evidence>
<dbReference type="InterPro" id="IPR038187">
    <property type="entry name" value="NAC_A/B_dom_sf"/>
</dbReference>
<dbReference type="PIRSF" id="PIRSF015901">
    <property type="entry name" value="NAC_alpha"/>
    <property type="match status" value="1"/>
</dbReference>
<evidence type="ECO:0000256" key="5">
    <source>
        <dbReference type="SAM" id="MobiDB-lite"/>
    </source>
</evidence>
<dbReference type="SMART" id="SM01407">
    <property type="entry name" value="NAC"/>
    <property type="match status" value="1"/>
</dbReference>
<name>A0A1Y1UHL7_9TREE</name>
<evidence type="ECO:0000313" key="7">
    <source>
        <dbReference type="EMBL" id="ORX37551.1"/>
    </source>
</evidence>
<comment type="similarity">
    <text evidence="2">Belongs to the NAC-alpha family.</text>
</comment>
<comment type="subcellular location">
    <subcellularLocation>
        <location evidence="1">Cytoplasm</location>
    </subcellularLocation>
</comment>
<dbReference type="Gene3D" id="1.10.8.10">
    <property type="entry name" value="DNA helicase RuvA subunit, C-terminal domain"/>
    <property type="match status" value="1"/>
</dbReference>
<dbReference type="Proteomes" id="UP000193218">
    <property type="component" value="Unassembled WGS sequence"/>
</dbReference>
<dbReference type="RefSeq" id="XP_021871538.1">
    <property type="nucleotide sequence ID" value="XM_022015468.1"/>
</dbReference>
<gene>
    <name evidence="7" type="ORF">BD324DRAFT_622366</name>
</gene>
<evidence type="ECO:0000256" key="3">
    <source>
        <dbReference type="ARBA" id="ARBA00014437"/>
    </source>
</evidence>
<dbReference type="GO" id="GO:0003677">
    <property type="term" value="F:DNA binding"/>
    <property type="evidence" value="ECO:0007669"/>
    <property type="project" value="UniProtKB-KW"/>
</dbReference>
<dbReference type="InterPro" id="IPR016641">
    <property type="entry name" value="EGD2/NACA0like"/>
</dbReference>
<dbReference type="CDD" id="cd14278">
    <property type="entry name" value="UBA_NAC_like"/>
    <property type="match status" value="1"/>
</dbReference>
<dbReference type="Pfam" id="PF01849">
    <property type="entry name" value="NAC"/>
    <property type="match status" value="1"/>
</dbReference>
<organism evidence="7 8">
    <name type="scientific">Kockovaella imperatae</name>
    <dbReference type="NCBI Taxonomy" id="4999"/>
    <lineage>
        <taxon>Eukaryota</taxon>
        <taxon>Fungi</taxon>
        <taxon>Dikarya</taxon>
        <taxon>Basidiomycota</taxon>
        <taxon>Agaricomycotina</taxon>
        <taxon>Tremellomycetes</taxon>
        <taxon>Tremellales</taxon>
        <taxon>Cuniculitremaceae</taxon>
        <taxon>Kockovaella</taxon>
    </lineage>
</organism>
<feature type="region of interest" description="Disordered" evidence="5">
    <location>
        <begin position="122"/>
        <end position="165"/>
    </location>
</feature>
<dbReference type="InterPro" id="IPR002715">
    <property type="entry name" value="Nas_poly-pep-assoc_cplx_dom"/>
</dbReference>
<dbReference type="CDD" id="cd22054">
    <property type="entry name" value="NAC_NACA"/>
    <property type="match status" value="1"/>
</dbReference>
<sequence>MSLENLTLEDNDGAVGNIDIQSRPERKARKALEGLGLKRVQGIQRVTLRRPKNVLLVVANPEVYKAPGSDTYIVYGEAKLEDPSSAAQLSAQAQLAASSQAAQKAHQQGGFKDGVPKSLEDLMAEHGDDDGHDHHDHDHSHGAGDGETKAANSGTATDGDSDVKIEEEEVKLVMAQTGCTEEKAREALKAEKGDLINAIMRVGT</sequence>
<dbReference type="STRING" id="4999.A0A1Y1UHL7"/>